<reference evidence="3" key="1">
    <citation type="submission" date="2017-04" db="EMBL/GenBank/DDBJ databases">
        <title>Plasmodium gonderi genome.</title>
        <authorList>
            <person name="Arisue N."/>
            <person name="Honma H."/>
            <person name="Kawai S."/>
            <person name="Tougan T."/>
            <person name="Tanabe K."/>
            <person name="Horii T."/>
        </authorList>
    </citation>
    <scope>NUCLEOTIDE SEQUENCE [LARGE SCALE GENOMIC DNA]</scope>
    <source>
        <strain evidence="3">ATCC 30045</strain>
    </source>
</reference>
<evidence type="ECO:0000313" key="3">
    <source>
        <dbReference type="Proteomes" id="UP000195521"/>
    </source>
</evidence>
<comment type="caution">
    <text evidence="2">The sequence shown here is derived from an EMBL/GenBank/DDBJ whole genome shotgun (WGS) entry which is preliminary data.</text>
</comment>
<organism evidence="2 3">
    <name type="scientific">Plasmodium gonderi</name>
    <dbReference type="NCBI Taxonomy" id="77519"/>
    <lineage>
        <taxon>Eukaryota</taxon>
        <taxon>Sar</taxon>
        <taxon>Alveolata</taxon>
        <taxon>Apicomplexa</taxon>
        <taxon>Aconoidasida</taxon>
        <taxon>Haemosporida</taxon>
        <taxon>Plasmodiidae</taxon>
        <taxon>Plasmodium</taxon>
        <taxon>Plasmodium (Plasmodium)</taxon>
    </lineage>
</organism>
<dbReference type="Proteomes" id="UP000195521">
    <property type="component" value="Unassembled WGS sequence"/>
</dbReference>
<proteinExistence type="predicted"/>
<dbReference type="AlphaFoldDB" id="A0A1Y1JBI1"/>
<feature type="compositionally biased region" description="Basic residues" evidence="1">
    <location>
        <begin position="529"/>
        <end position="540"/>
    </location>
</feature>
<feature type="region of interest" description="Disordered" evidence="1">
    <location>
        <begin position="346"/>
        <end position="379"/>
    </location>
</feature>
<feature type="region of interest" description="Disordered" evidence="1">
    <location>
        <begin position="167"/>
        <end position="214"/>
    </location>
</feature>
<feature type="compositionally biased region" description="Polar residues" evidence="1">
    <location>
        <begin position="346"/>
        <end position="356"/>
    </location>
</feature>
<gene>
    <name evidence="2" type="ORF">PGO_060230</name>
</gene>
<accession>A0A1Y1JBI1</accession>
<feature type="compositionally biased region" description="Polar residues" evidence="1">
    <location>
        <begin position="424"/>
        <end position="436"/>
    </location>
</feature>
<dbReference type="RefSeq" id="XP_028542468.1">
    <property type="nucleotide sequence ID" value="XM_028686667.1"/>
</dbReference>
<evidence type="ECO:0000313" key="2">
    <source>
        <dbReference type="EMBL" id="GAW79879.1"/>
    </source>
</evidence>
<feature type="compositionally biased region" description="Basic residues" evidence="1">
    <location>
        <begin position="357"/>
        <end position="373"/>
    </location>
</feature>
<protein>
    <submittedName>
        <fullName evidence="2">Uncharacterized protein</fullName>
    </submittedName>
</protein>
<keyword evidence="3" id="KW-1185">Reference proteome</keyword>
<feature type="compositionally biased region" description="Basic residues" evidence="1">
    <location>
        <begin position="306"/>
        <end position="315"/>
    </location>
</feature>
<feature type="region of interest" description="Disordered" evidence="1">
    <location>
        <begin position="529"/>
        <end position="569"/>
    </location>
</feature>
<name>A0A1Y1JBI1_PLAGO</name>
<dbReference type="OrthoDB" id="385216at2759"/>
<feature type="compositionally biased region" description="Basic and acidic residues" evidence="1">
    <location>
        <begin position="167"/>
        <end position="181"/>
    </location>
</feature>
<feature type="compositionally biased region" description="Polar residues" evidence="1">
    <location>
        <begin position="544"/>
        <end position="557"/>
    </location>
</feature>
<dbReference type="EMBL" id="BDQF01000007">
    <property type="protein sequence ID" value="GAW79879.1"/>
    <property type="molecule type" value="Genomic_DNA"/>
</dbReference>
<dbReference type="GeneID" id="39746591"/>
<sequence length="569" mass="65620">MQGNTHGSLGRVIKTPMHIHQREPKQALQTLRTSQHISQKKYIELINLAKKLYSCQNELLCYQREEKTMQGEGDNKVTKKSLNIVTNGEKKSLLDMSKVGNHLIKKEFKISKETLNIHKSATRESKRVTKIKSITINTRKNKRKRDSSHLGKTFTKHNNSHLVRSIKTKENGNNDSKKKEQMSILTGEEQAKRIVPPPDSFKKKKKKKKNSEVTIQKFPNSKITEKKKNVEIYLTNTTQKRKKRKKKYMCTFSKTNTNKGNIINLVKCAKNEVLQKVEPSNTHYTFNNPQNKSALTDEGKKPQPGSKHKMGHHPRHEQAITQHEQPLPIQHISTCSKMEHPGVTTSTAAKKQCYNQQKRKNQRHLSKKRRKHMNSNSNNRVMVEDEECSTVNATHKEQNPSEHKKRASKIFSKNLKNPKRKSHSTSSCKIQLAKYTQPQSRTRKGLLLNNANRSKRKLTPKIVSLQNQKWKEKNGRVTRNCASNQIYEFNAAKRNRPSLDKQKDNLKSCKDLIKTLNASSVIICTKNHKKRTKKSLRTRKTKSENGFQMGSNFTFGGSVSMPRKKKNSR</sequence>
<feature type="region of interest" description="Disordered" evidence="1">
    <location>
        <begin position="281"/>
        <end position="315"/>
    </location>
</feature>
<feature type="region of interest" description="Disordered" evidence="1">
    <location>
        <begin position="415"/>
        <end position="436"/>
    </location>
</feature>
<feature type="compositionally biased region" description="Polar residues" evidence="1">
    <location>
        <begin position="281"/>
        <end position="294"/>
    </location>
</feature>
<dbReference type="OMA" id="RRKCLHT"/>
<evidence type="ECO:0000256" key="1">
    <source>
        <dbReference type="SAM" id="MobiDB-lite"/>
    </source>
</evidence>